<protein>
    <submittedName>
        <fullName evidence="3">Uncharacterized protein</fullName>
    </submittedName>
</protein>
<comment type="caution">
    <text evidence="3">The sequence shown here is derived from an EMBL/GenBank/DDBJ whole genome shotgun (WGS) entry which is preliminary data.</text>
</comment>
<reference evidence="3" key="1">
    <citation type="submission" date="2018-03" db="EMBL/GenBank/DDBJ databases">
        <authorList>
            <person name="Guldener U."/>
        </authorList>
    </citation>
    <scope>NUCLEOTIDE SEQUENCE</scope>
</reference>
<organism evidence="3 4">
    <name type="scientific">Fusarium torulosum</name>
    <dbReference type="NCBI Taxonomy" id="33205"/>
    <lineage>
        <taxon>Eukaryota</taxon>
        <taxon>Fungi</taxon>
        <taxon>Dikarya</taxon>
        <taxon>Ascomycota</taxon>
        <taxon>Pezizomycotina</taxon>
        <taxon>Sordariomycetes</taxon>
        <taxon>Hypocreomycetidae</taxon>
        <taxon>Hypocreales</taxon>
        <taxon>Nectriaceae</taxon>
        <taxon>Fusarium</taxon>
    </lineage>
</organism>
<feature type="transmembrane region" description="Helical" evidence="2">
    <location>
        <begin position="48"/>
        <end position="67"/>
    </location>
</feature>
<evidence type="ECO:0000313" key="4">
    <source>
        <dbReference type="Proteomes" id="UP001187734"/>
    </source>
</evidence>
<keyword evidence="2" id="KW-0812">Transmembrane</keyword>
<feature type="transmembrane region" description="Helical" evidence="2">
    <location>
        <begin position="149"/>
        <end position="167"/>
    </location>
</feature>
<evidence type="ECO:0000256" key="1">
    <source>
        <dbReference type="SAM" id="MobiDB-lite"/>
    </source>
</evidence>
<dbReference type="EMBL" id="ONZP01000466">
    <property type="protein sequence ID" value="SPJ85394.1"/>
    <property type="molecule type" value="Genomic_DNA"/>
</dbReference>
<dbReference type="AlphaFoldDB" id="A0AAE8SN11"/>
<feature type="compositionally biased region" description="Polar residues" evidence="1">
    <location>
        <begin position="241"/>
        <end position="278"/>
    </location>
</feature>
<feature type="compositionally biased region" description="Basic and acidic residues" evidence="1">
    <location>
        <begin position="226"/>
        <end position="239"/>
    </location>
</feature>
<dbReference type="Proteomes" id="UP001187734">
    <property type="component" value="Unassembled WGS sequence"/>
</dbReference>
<sequence>MKLAFTTRIPLPDENTTPLFLYAACFQSNDTQVWSTIDESLIEGWNKFLIVLLWYIVAVFMEVAMFIRKGNRRDGYRRRLTKAFWRVMVLAGKVTIEWMIPKKMSTAQCTEEPVASVVVDTQALERATTRASAIKEETSEQRTIRHLKWIGQYLLTLYYLIASGNYIGKIKQWVQDSGWLDNDDKGANSENDATSFGQLVPLFTSGLVVFTFLEMISTSMSRRKDAKEHLLERPDEEQPLRQPQQDPFKYQYTSETKPVMPTTSPEVSQQSVEGTTASQVHHSSLDDIPSSFPPSSGLIVSVAAELTEPVSPPLELSSQPVPSQVDAVESKIDQTVDQATSRSAV</sequence>
<name>A0AAE8SN11_9HYPO</name>
<evidence type="ECO:0000256" key="2">
    <source>
        <dbReference type="SAM" id="Phobius"/>
    </source>
</evidence>
<proteinExistence type="predicted"/>
<keyword evidence="2" id="KW-1133">Transmembrane helix</keyword>
<gene>
    <name evidence="3" type="ORF">FTOL_11175</name>
</gene>
<evidence type="ECO:0000313" key="3">
    <source>
        <dbReference type="EMBL" id="SPJ85394.1"/>
    </source>
</evidence>
<keyword evidence="4" id="KW-1185">Reference proteome</keyword>
<accession>A0AAE8SN11</accession>
<feature type="region of interest" description="Disordered" evidence="1">
    <location>
        <begin position="226"/>
        <end position="278"/>
    </location>
</feature>
<keyword evidence="2" id="KW-0472">Membrane</keyword>
<feature type="transmembrane region" description="Helical" evidence="2">
    <location>
        <begin position="199"/>
        <end position="217"/>
    </location>
</feature>